<organism evidence="2 3">
    <name type="scientific">Rhodococcus opacus RKJ300 = JCM 13270</name>
    <dbReference type="NCBI Taxonomy" id="1165867"/>
    <lineage>
        <taxon>Bacteria</taxon>
        <taxon>Bacillati</taxon>
        <taxon>Actinomycetota</taxon>
        <taxon>Actinomycetes</taxon>
        <taxon>Mycobacteriales</taxon>
        <taxon>Nocardiaceae</taxon>
        <taxon>Rhodococcus</taxon>
    </lineage>
</organism>
<dbReference type="AlphaFoldDB" id="I0WVQ3"/>
<dbReference type="EMBL" id="AJJH01000037">
    <property type="protein sequence ID" value="EID80469.1"/>
    <property type="molecule type" value="Genomic_DNA"/>
</dbReference>
<protein>
    <submittedName>
        <fullName evidence="2">Uncharacterized protein</fullName>
    </submittedName>
</protein>
<evidence type="ECO:0000256" key="1">
    <source>
        <dbReference type="SAM" id="MobiDB-lite"/>
    </source>
</evidence>
<dbReference type="Proteomes" id="UP000006447">
    <property type="component" value="Unassembled WGS sequence"/>
</dbReference>
<proteinExistence type="predicted"/>
<gene>
    <name evidence="2" type="ORF">W59_08074</name>
</gene>
<comment type="caution">
    <text evidence="2">The sequence shown here is derived from an EMBL/GenBank/DDBJ whole genome shotgun (WGS) entry which is preliminary data.</text>
</comment>
<accession>I0WVQ3</accession>
<dbReference type="Pfam" id="PF08962">
    <property type="entry name" value="Rv2632c-like"/>
    <property type="match status" value="1"/>
</dbReference>
<dbReference type="PATRIC" id="fig|1165867.3.peg.1632"/>
<reference evidence="2 3" key="1">
    <citation type="journal article" date="2012" name="J. Bacteriol.">
        <title>Draft genome sequence of the nitrophenol-degrading actinomycete Rhodococcus imtechensis RKJ300.</title>
        <authorList>
            <person name="Vikram S."/>
            <person name="Kumar S."/>
            <person name="Subramanian S."/>
            <person name="Raghava G.P."/>
        </authorList>
    </citation>
    <scope>NUCLEOTIDE SEQUENCE [LARGE SCALE GENOMIC DNA]</scope>
    <source>
        <strain evidence="2 3">RKJ300</strain>
    </source>
</reference>
<feature type="compositionally biased region" description="Polar residues" evidence="1">
    <location>
        <begin position="104"/>
        <end position="117"/>
    </location>
</feature>
<name>I0WVQ3_RHOOP</name>
<dbReference type="SUPFAM" id="SSF143212">
    <property type="entry name" value="Rv2632c-like"/>
    <property type="match status" value="1"/>
</dbReference>
<dbReference type="InterPro" id="IPR038070">
    <property type="entry name" value="Rv2632c-like_sf"/>
</dbReference>
<feature type="region of interest" description="Disordered" evidence="1">
    <location>
        <begin position="96"/>
        <end position="117"/>
    </location>
</feature>
<sequence>MDVNGEQWSVSIVIDGHKPDDADMSVSARARLPRPDDTALEGTGSASLHSTHFDVVTIGKQLAVARALADLSHQLFESASEYEAITRRALRIRHRTSEVAPPRTWSSATHGVTRAAT</sequence>
<evidence type="ECO:0000313" key="3">
    <source>
        <dbReference type="Proteomes" id="UP000006447"/>
    </source>
</evidence>
<dbReference type="InterPro" id="IPR015057">
    <property type="entry name" value="Rv2632c-like"/>
</dbReference>
<evidence type="ECO:0000313" key="2">
    <source>
        <dbReference type="EMBL" id="EID80469.1"/>
    </source>
</evidence>
<dbReference type="Gene3D" id="3.30.160.240">
    <property type="entry name" value="Rv1738"/>
    <property type="match status" value="1"/>
</dbReference>